<organism evidence="7 8">
    <name type="scientific">Fundidesulfovibrio magnetotacticus</name>
    <dbReference type="NCBI Taxonomy" id="2730080"/>
    <lineage>
        <taxon>Bacteria</taxon>
        <taxon>Pseudomonadati</taxon>
        <taxon>Thermodesulfobacteriota</taxon>
        <taxon>Desulfovibrionia</taxon>
        <taxon>Desulfovibrionales</taxon>
        <taxon>Desulfovibrionaceae</taxon>
        <taxon>Fundidesulfovibrio</taxon>
    </lineage>
</organism>
<sequence length="467" mass="50009">MSAQHTILRKFLHLATAQWVRDGLHTLLIVVLARAGAGTYGEFVLAFSLAQFILFLGEFGLNQPMVVALSRQWGDKGQVLAQYGLIKMGLYVAGMLGVGLFCLLQGYTGGLLWMSLGICAGCGLEPLAGSFYVALRVNHRQDLEGYVRSASAALGYGYALTALFLEWPVWSFGLFKVVENVASLCGSAALCLRMEDVKGLALGRRGVARAWRTAVGGLVFVGMALAAIGYNKANVFFLQRFGGSEAVGAYGVAWELVDGVSNLAASLLLSGVIYPLLVKLWRTDREGFASLARGSARTLTAASLPVMAFLAMECDRILPLVFGQAYAPHAWVAAWLVPSILIAFLHNLAAYMMLAFGRERLLLAVYTGGLASGIALCWALIPSAPLVGAALSIVGVKALVAACTVGYCQRRVGFFKLPEILSILACSGLALLAWAGLSRIAPREAAEAAALMPLLWLLWRWRPRKAS</sequence>
<keyword evidence="5 6" id="KW-0472">Membrane</keyword>
<feature type="transmembrane region" description="Helical" evidence="6">
    <location>
        <begin position="332"/>
        <end position="354"/>
    </location>
</feature>
<dbReference type="EMBL" id="BLTE01000001">
    <property type="protein sequence ID" value="GFK92444.1"/>
    <property type="molecule type" value="Genomic_DNA"/>
</dbReference>
<feature type="transmembrane region" description="Helical" evidence="6">
    <location>
        <begin position="361"/>
        <end position="381"/>
    </location>
</feature>
<dbReference type="Proteomes" id="UP000494245">
    <property type="component" value="Unassembled WGS sequence"/>
</dbReference>
<name>A0A6V8LL73_9BACT</name>
<feature type="transmembrane region" description="Helical" evidence="6">
    <location>
        <begin position="43"/>
        <end position="61"/>
    </location>
</feature>
<dbReference type="InterPro" id="IPR050833">
    <property type="entry name" value="Poly_Biosynth_Transport"/>
</dbReference>
<evidence type="ECO:0000256" key="1">
    <source>
        <dbReference type="ARBA" id="ARBA00004651"/>
    </source>
</evidence>
<feature type="transmembrane region" description="Helical" evidence="6">
    <location>
        <begin position="263"/>
        <end position="282"/>
    </location>
</feature>
<comment type="subcellular location">
    <subcellularLocation>
        <location evidence="1">Cell membrane</location>
        <topology evidence="1">Multi-pass membrane protein</topology>
    </subcellularLocation>
</comment>
<feature type="transmembrane region" description="Helical" evidence="6">
    <location>
        <begin position="213"/>
        <end position="230"/>
    </location>
</feature>
<keyword evidence="2" id="KW-1003">Cell membrane</keyword>
<dbReference type="RefSeq" id="WP_173080537.1">
    <property type="nucleotide sequence ID" value="NZ_BLTE01000001.1"/>
</dbReference>
<feature type="transmembrane region" description="Helical" evidence="6">
    <location>
        <begin position="294"/>
        <end position="312"/>
    </location>
</feature>
<dbReference type="AlphaFoldDB" id="A0A6V8LL73"/>
<keyword evidence="3 6" id="KW-0812">Transmembrane</keyword>
<dbReference type="Pfam" id="PF13440">
    <property type="entry name" value="Polysacc_synt_3"/>
    <property type="match status" value="1"/>
</dbReference>
<accession>A0A6V8LL73</accession>
<evidence type="ECO:0000256" key="3">
    <source>
        <dbReference type="ARBA" id="ARBA00022692"/>
    </source>
</evidence>
<keyword evidence="8" id="KW-1185">Reference proteome</keyword>
<feature type="transmembrane region" description="Helical" evidence="6">
    <location>
        <begin position="420"/>
        <end position="439"/>
    </location>
</feature>
<dbReference type="GO" id="GO:0005886">
    <property type="term" value="C:plasma membrane"/>
    <property type="evidence" value="ECO:0007669"/>
    <property type="project" value="UniProtKB-SubCell"/>
</dbReference>
<feature type="transmembrane region" description="Helical" evidence="6">
    <location>
        <begin position="146"/>
        <end position="165"/>
    </location>
</feature>
<protein>
    <recommendedName>
        <fullName evidence="9">Membrane protein involved in the export of O-antigen and teichoic acid</fullName>
    </recommendedName>
</protein>
<feature type="transmembrane region" description="Helical" evidence="6">
    <location>
        <begin position="113"/>
        <end position="134"/>
    </location>
</feature>
<evidence type="ECO:0008006" key="9">
    <source>
        <dbReference type="Google" id="ProtNLM"/>
    </source>
</evidence>
<dbReference type="PANTHER" id="PTHR30250:SF11">
    <property type="entry name" value="O-ANTIGEN TRANSPORTER-RELATED"/>
    <property type="match status" value="1"/>
</dbReference>
<dbReference type="PANTHER" id="PTHR30250">
    <property type="entry name" value="PST FAMILY PREDICTED COLANIC ACID TRANSPORTER"/>
    <property type="match status" value="1"/>
</dbReference>
<evidence type="ECO:0000256" key="2">
    <source>
        <dbReference type="ARBA" id="ARBA00022475"/>
    </source>
</evidence>
<evidence type="ECO:0000256" key="5">
    <source>
        <dbReference type="ARBA" id="ARBA00023136"/>
    </source>
</evidence>
<feature type="transmembrane region" description="Helical" evidence="6">
    <location>
        <begin position="387"/>
        <end position="408"/>
    </location>
</feature>
<proteinExistence type="predicted"/>
<evidence type="ECO:0000256" key="6">
    <source>
        <dbReference type="SAM" id="Phobius"/>
    </source>
</evidence>
<evidence type="ECO:0000313" key="7">
    <source>
        <dbReference type="EMBL" id="GFK92444.1"/>
    </source>
</evidence>
<gene>
    <name evidence="7" type="ORF">NNJEOMEG_00269</name>
</gene>
<evidence type="ECO:0000313" key="8">
    <source>
        <dbReference type="Proteomes" id="UP000494245"/>
    </source>
</evidence>
<feature type="transmembrane region" description="Helical" evidence="6">
    <location>
        <begin position="88"/>
        <end position="107"/>
    </location>
</feature>
<reference evidence="7 8" key="2">
    <citation type="submission" date="2020-05" db="EMBL/GenBank/DDBJ databases">
        <title>Draft genome sequence of Desulfovibrio sp. strainFSS-1.</title>
        <authorList>
            <person name="Shimoshige H."/>
            <person name="Kobayashi H."/>
            <person name="Maekawa T."/>
        </authorList>
    </citation>
    <scope>NUCLEOTIDE SEQUENCE [LARGE SCALE GENOMIC DNA]</scope>
    <source>
        <strain evidence="7 8">SIID29052-01</strain>
    </source>
</reference>
<evidence type="ECO:0000256" key="4">
    <source>
        <dbReference type="ARBA" id="ARBA00022989"/>
    </source>
</evidence>
<comment type="caution">
    <text evidence="7">The sequence shown here is derived from an EMBL/GenBank/DDBJ whole genome shotgun (WGS) entry which is preliminary data.</text>
</comment>
<reference evidence="7 8" key="1">
    <citation type="submission" date="2020-04" db="EMBL/GenBank/DDBJ databases">
        <authorList>
            <consortium name="Desulfovibrio sp. FSS-1 genome sequencing consortium"/>
            <person name="Shimoshige H."/>
            <person name="Kobayashi H."/>
            <person name="Maekawa T."/>
        </authorList>
    </citation>
    <scope>NUCLEOTIDE SEQUENCE [LARGE SCALE GENOMIC DNA]</scope>
    <source>
        <strain evidence="7 8">SIID29052-01</strain>
    </source>
</reference>
<keyword evidence="4 6" id="KW-1133">Transmembrane helix</keyword>